<organism evidence="2 3">
    <name type="scientific">Virgibacillus salarius</name>
    <dbReference type="NCBI Taxonomy" id="447199"/>
    <lineage>
        <taxon>Bacteria</taxon>
        <taxon>Bacillati</taxon>
        <taxon>Bacillota</taxon>
        <taxon>Bacilli</taxon>
        <taxon>Bacillales</taxon>
        <taxon>Bacillaceae</taxon>
        <taxon>Virgibacillus</taxon>
    </lineage>
</organism>
<proteinExistence type="predicted"/>
<evidence type="ECO:0000313" key="3">
    <source>
        <dbReference type="Proteomes" id="UP000675284"/>
    </source>
</evidence>
<dbReference type="AlphaFoldDB" id="A0A941IC02"/>
<dbReference type="RefSeq" id="WP_026682087.1">
    <property type="nucleotide sequence ID" value="NZ_BAAACY010000120.1"/>
</dbReference>
<keyword evidence="1" id="KW-0812">Transmembrane</keyword>
<keyword evidence="3" id="KW-1185">Reference proteome</keyword>
<feature type="transmembrane region" description="Helical" evidence="1">
    <location>
        <begin position="26"/>
        <end position="46"/>
    </location>
</feature>
<dbReference type="Proteomes" id="UP000675284">
    <property type="component" value="Unassembled WGS sequence"/>
</dbReference>
<gene>
    <name evidence="2" type="ORF">KCX74_06560</name>
</gene>
<name>A0A941IC02_9BACI</name>
<evidence type="ECO:0000313" key="2">
    <source>
        <dbReference type="EMBL" id="MBR7795705.1"/>
    </source>
</evidence>
<dbReference type="EMBL" id="JAGSOT010000014">
    <property type="protein sequence ID" value="MBR7795705.1"/>
    <property type="molecule type" value="Genomic_DNA"/>
</dbReference>
<comment type="caution">
    <text evidence="2">The sequence shown here is derived from an EMBL/GenBank/DDBJ whole genome shotgun (WGS) entry which is preliminary data.</text>
</comment>
<reference evidence="2" key="1">
    <citation type="submission" date="2021-04" db="EMBL/GenBank/DDBJ databases">
        <title>Isolation and polyphasic classification of algal microorganism.</title>
        <authorList>
            <person name="Wang S."/>
        </authorList>
    </citation>
    <scope>NUCLEOTIDE SEQUENCE</scope>
    <source>
        <strain evidence="2">720a</strain>
    </source>
</reference>
<keyword evidence="1" id="KW-1133">Transmembrane helix</keyword>
<evidence type="ECO:0000256" key="1">
    <source>
        <dbReference type="SAM" id="Phobius"/>
    </source>
</evidence>
<accession>A0A941IC02</accession>
<sequence length="217" mass="25173">MNNKKQDPTRETVSERMENFLYHYKYHTIFSVFLLLLISSLGYTIIEKQIAKSNAADQLPADIDIMFFGSYQEENLSPLKHEIQHIFPNWESIHINLVQTPKEVNSAEDMANFQKGQIAIEANKPDIYIFDLNYFHRFVEDGPFLSLDQLELSASAQLLFYQKENDTKEHPYGIDVTNHSLFTNLAIQKNTKIAVIRKDAQNSKNAKAFIKQLDKIK</sequence>
<protein>
    <submittedName>
        <fullName evidence="2">Uncharacterized protein</fullName>
    </submittedName>
</protein>
<keyword evidence="1" id="KW-0472">Membrane</keyword>